<keyword evidence="2" id="KW-1185">Reference proteome</keyword>
<accession>A0A3M6TXQ8</accession>
<proteinExistence type="predicted"/>
<name>A0A3M6TXQ8_POCDA</name>
<evidence type="ECO:0000313" key="1">
    <source>
        <dbReference type="EMBL" id="RMX46185.1"/>
    </source>
</evidence>
<dbReference type="Proteomes" id="UP000275408">
    <property type="component" value="Unassembled WGS sequence"/>
</dbReference>
<sequence>MFVALGKEFDMIHPLHLAEKSFFLSEKRKNRKGNTVYMLQTDIGKIHFYCHMSSSRIGGCGGREWTLVMKIDSRKRAFHYDSSSWTNMADFNHRPNSLYSLIADGHYRSPSQGQNTWKSLIGSHASLRTNCNKGCLTLCWQPWWLPA</sequence>
<evidence type="ECO:0008006" key="3">
    <source>
        <dbReference type="Google" id="ProtNLM"/>
    </source>
</evidence>
<comment type="caution">
    <text evidence="1">The sequence shown here is derived from an EMBL/GenBank/DDBJ whole genome shotgun (WGS) entry which is preliminary data.</text>
</comment>
<dbReference type="AlphaFoldDB" id="A0A3M6TXQ8"/>
<evidence type="ECO:0000313" key="2">
    <source>
        <dbReference type="Proteomes" id="UP000275408"/>
    </source>
</evidence>
<gene>
    <name evidence="1" type="ORF">pdam_00007816</name>
</gene>
<organism evidence="1 2">
    <name type="scientific">Pocillopora damicornis</name>
    <name type="common">Cauliflower coral</name>
    <name type="synonym">Millepora damicornis</name>
    <dbReference type="NCBI Taxonomy" id="46731"/>
    <lineage>
        <taxon>Eukaryota</taxon>
        <taxon>Metazoa</taxon>
        <taxon>Cnidaria</taxon>
        <taxon>Anthozoa</taxon>
        <taxon>Hexacorallia</taxon>
        <taxon>Scleractinia</taxon>
        <taxon>Astrocoeniina</taxon>
        <taxon>Pocilloporidae</taxon>
        <taxon>Pocillopora</taxon>
    </lineage>
</organism>
<protein>
    <recommendedName>
        <fullName evidence="3">Fibrinogen C-terminal domain-containing protein</fullName>
    </recommendedName>
</protein>
<dbReference type="OrthoDB" id="5971358at2759"/>
<dbReference type="EMBL" id="RCHS01002719">
    <property type="protein sequence ID" value="RMX46185.1"/>
    <property type="molecule type" value="Genomic_DNA"/>
</dbReference>
<reference evidence="1 2" key="1">
    <citation type="journal article" date="2018" name="Sci. Rep.">
        <title>Comparative analysis of the Pocillopora damicornis genome highlights role of immune system in coral evolution.</title>
        <authorList>
            <person name="Cunning R."/>
            <person name="Bay R.A."/>
            <person name="Gillette P."/>
            <person name="Baker A.C."/>
            <person name="Traylor-Knowles N."/>
        </authorList>
    </citation>
    <scope>NUCLEOTIDE SEQUENCE [LARGE SCALE GENOMIC DNA]</scope>
    <source>
        <strain evidence="1">RSMAS</strain>
        <tissue evidence="1">Whole animal</tissue>
    </source>
</reference>